<sequence length="387" mass="42403">MRCSPSTINPRTIYCLHYNSNAPLRSPLPIHRLARQVPSRSHAYSTQPPSSQARNRPNYRVALYCGLTAVAATWAVTRRKAERLDAPPNNRRDALTSGARVEISSQAHRPDIHQLPTGTSTVPYFPRSIWLPRSGGASEEGKSPALPAGIGAALDEEEYQLLGLGIRKVSFLRIQVYVVGLYIAKGDLGRLQEELVRASVGSGASTLVQGEKENLKNTLLDGEGSTKVWSEVLKEGGVRSAVRIVPTRDTNFSHMRDGWIRGIDLRSKGKEFEDEQFRMAVDQFKGMLGGRGSVGKGKVLLLGRGADRALRAWVEGNAGEADSNTLTRERGPMTLLGTIKDERISRLVWMGYLAGQNIASEDARRSVVDGVIEIVERPLGTIETQVV</sequence>
<name>A0A8H3IK69_9LECA</name>
<feature type="domain" description="Chalcone isomerase" evidence="1">
    <location>
        <begin position="157"/>
        <end position="368"/>
    </location>
</feature>
<organism evidence="2 3">
    <name type="scientific">Alectoria fallacina</name>
    <dbReference type="NCBI Taxonomy" id="1903189"/>
    <lineage>
        <taxon>Eukaryota</taxon>
        <taxon>Fungi</taxon>
        <taxon>Dikarya</taxon>
        <taxon>Ascomycota</taxon>
        <taxon>Pezizomycotina</taxon>
        <taxon>Lecanoromycetes</taxon>
        <taxon>OSLEUM clade</taxon>
        <taxon>Lecanoromycetidae</taxon>
        <taxon>Lecanorales</taxon>
        <taxon>Lecanorineae</taxon>
        <taxon>Parmeliaceae</taxon>
        <taxon>Alectoria</taxon>
    </lineage>
</organism>
<dbReference type="Proteomes" id="UP000664203">
    <property type="component" value="Unassembled WGS sequence"/>
</dbReference>
<dbReference type="InterPro" id="IPR036298">
    <property type="entry name" value="Chalcone_isomerase_sf"/>
</dbReference>
<evidence type="ECO:0000259" key="1">
    <source>
        <dbReference type="Pfam" id="PF16035"/>
    </source>
</evidence>
<dbReference type="GO" id="GO:0016872">
    <property type="term" value="F:intramolecular lyase activity"/>
    <property type="evidence" value="ECO:0007669"/>
    <property type="project" value="InterPro"/>
</dbReference>
<protein>
    <submittedName>
        <fullName evidence="2">Altered inheritance of mitochondria protein 18 mitochondrial</fullName>
    </submittedName>
</protein>
<accession>A0A8H3IK69</accession>
<dbReference type="SUPFAM" id="SSF54626">
    <property type="entry name" value="Chalcone isomerase"/>
    <property type="match status" value="1"/>
</dbReference>
<dbReference type="OrthoDB" id="18193at2759"/>
<evidence type="ECO:0000313" key="3">
    <source>
        <dbReference type="Proteomes" id="UP000664203"/>
    </source>
</evidence>
<dbReference type="PANTHER" id="PTHR47284">
    <property type="entry name" value="FATTY-ACID-BINDING PROTEIN 2"/>
    <property type="match status" value="1"/>
</dbReference>
<gene>
    <name evidence="2" type="primary">AIM18</name>
    <name evidence="2" type="ORF">ALECFALPRED_010809</name>
</gene>
<dbReference type="InterPro" id="IPR016087">
    <property type="entry name" value="Chalcone_isomerase"/>
</dbReference>
<reference evidence="2" key="1">
    <citation type="submission" date="2021-03" db="EMBL/GenBank/DDBJ databases">
        <authorList>
            <person name="Tagirdzhanova G."/>
        </authorList>
    </citation>
    <scope>NUCLEOTIDE SEQUENCE</scope>
</reference>
<evidence type="ECO:0000313" key="2">
    <source>
        <dbReference type="EMBL" id="CAF9916644.1"/>
    </source>
</evidence>
<dbReference type="AlphaFoldDB" id="A0A8H3IK69"/>
<keyword evidence="3" id="KW-1185">Reference proteome</keyword>
<dbReference type="Gene3D" id="3.50.70.10">
    <property type="match status" value="1"/>
</dbReference>
<dbReference type="InterPro" id="IPR016088">
    <property type="entry name" value="Chalcone_isomerase_3-sand"/>
</dbReference>
<dbReference type="EMBL" id="CAJPDR010000092">
    <property type="protein sequence ID" value="CAF9916644.1"/>
    <property type="molecule type" value="Genomic_DNA"/>
</dbReference>
<dbReference type="PANTHER" id="PTHR47284:SF3">
    <property type="entry name" value="FATTY-ACID-BINDING PROTEIN 2"/>
    <property type="match status" value="1"/>
</dbReference>
<proteinExistence type="predicted"/>
<comment type="caution">
    <text evidence="2">The sequence shown here is derived from an EMBL/GenBank/DDBJ whole genome shotgun (WGS) entry which is preliminary data.</text>
</comment>
<dbReference type="Pfam" id="PF16035">
    <property type="entry name" value="Chalcone_2"/>
    <property type="match status" value="1"/>
</dbReference>